<gene>
    <name evidence="7" type="ORF">SAMN04487834_100539</name>
</gene>
<evidence type="ECO:0000313" key="8">
    <source>
        <dbReference type="Proteomes" id="UP000183028"/>
    </source>
</evidence>
<accession>A0A1H6QUB9</accession>
<dbReference type="InterPro" id="IPR053931">
    <property type="entry name" value="RapZ_C"/>
</dbReference>
<dbReference type="Pfam" id="PF22740">
    <property type="entry name" value="PapZ_C"/>
    <property type="match status" value="1"/>
</dbReference>
<keyword evidence="3 4" id="KW-0342">GTP-binding</keyword>
<dbReference type="GO" id="GO:0005525">
    <property type="term" value="F:GTP binding"/>
    <property type="evidence" value="ECO:0007669"/>
    <property type="project" value="UniProtKB-UniRule"/>
</dbReference>
<dbReference type="InterPro" id="IPR005337">
    <property type="entry name" value="RapZ-like"/>
</dbReference>
<dbReference type="Proteomes" id="UP000183028">
    <property type="component" value="Unassembled WGS sequence"/>
</dbReference>
<feature type="binding site" evidence="4">
    <location>
        <begin position="17"/>
        <end position="24"/>
    </location>
    <ligand>
        <name>ATP</name>
        <dbReference type="ChEBI" id="CHEBI:30616"/>
    </ligand>
</feature>
<dbReference type="HAMAP" id="MF_00636">
    <property type="entry name" value="RapZ_like"/>
    <property type="match status" value="1"/>
</dbReference>
<name>A0A1H6QUB9_9FIRM</name>
<dbReference type="NCBIfam" id="NF003828">
    <property type="entry name" value="PRK05416.1"/>
    <property type="match status" value="1"/>
</dbReference>
<dbReference type="GO" id="GO:0005524">
    <property type="term" value="F:ATP binding"/>
    <property type="evidence" value="ECO:0007669"/>
    <property type="project" value="UniProtKB-UniRule"/>
</dbReference>
<comment type="caution">
    <text evidence="4">Lacks conserved residue(s) required for the propagation of feature annotation.</text>
</comment>
<dbReference type="eggNOG" id="COG1660">
    <property type="taxonomic scope" value="Bacteria"/>
</dbReference>
<feature type="domain" description="RapZ C-terminal" evidence="6">
    <location>
        <begin position="168"/>
        <end position="285"/>
    </location>
</feature>
<evidence type="ECO:0000259" key="6">
    <source>
        <dbReference type="Pfam" id="PF22740"/>
    </source>
</evidence>
<proteinExistence type="inferred from homology"/>
<evidence type="ECO:0000256" key="3">
    <source>
        <dbReference type="ARBA" id="ARBA00023134"/>
    </source>
</evidence>
<dbReference type="EMBL" id="FNYK01000005">
    <property type="protein sequence ID" value="SEI47173.1"/>
    <property type="molecule type" value="Genomic_DNA"/>
</dbReference>
<dbReference type="InterPro" id="IPR053930">
    <property type="entry name" value="RapZ-like_N"/>
</dbReference>
<evidence type="ECO:0000256" key="2">
    <source>
        <dbReference type="ARBA" id="ARBA00022840"/>
    </source>
</evidence>
<dbReference type="InterPro" id="IPR027417">
    <property type="entry name" value="P-loop_NTPase"/>
</dbReference>
<evidence type="ECO:0000256" key="4">
    <source>
        <dbReference type="HAMAP-Rule" id="MF_00636"/>
    </source>
</evidence>
<dbReference type="PANTHER" id="PTHR30448">
    <property type="entry name" value="RNASE ADAPTER PROTEIN RAPZ"/>
    <property type="match status" value="1"/>
</dbReference>
<dbReference type="PANTHER" id="PTHR30448:SF0">
    <property type="entry name" value="RNASE ADAPTER PROTEIN RAPZ"/>
    <property type="match status" value="1"/>
</dbReference>
<dbReference type="AlphaFoldDB" id="A0A1H6QUB9"/>
<evidence type="ECO:0000256" key="1">
    <source>
        <dbReference type="ARBA" id="ARBA00022741"/>
    </source>
</evidence>
<keyword evidence="2 4" id="KW-0067">ATP-binding</keyword>
<dbReference type="PIRSF" id="PIRSF005052">
    <property type="entry name" value="P-loopkin"/>
    <property type="match status" value="1"/>
</dbReference>
<feature type="domain" description="RapZ-like N-terminal" evidence="5">
    <location>
        <begin position="11"/>
        <end position="160"/>
    </location>
</feature>
<sequence length="287" mass="33460">MEKRTDIRKTDVVLVTGMSGAGKTQAMAVFENMQYYCIDNYPVDLLEAFGDYLRHSPYQKIAMAVSLNDAMQAIRVLDNLDWINLYIVFLDCADGKLIHRYKQTRRSHPLIIRNKASSLTEAIELERKIFEQISSSANRIIDTTLLKPTTLQQVLESSFNDTAQEVFRVSFVSFGYKYGVPKDADIVLDVRFLPNPFYVEELRHKTGNDKEVYDYVIDKPETQEFIKKTTTYYNYLLKEYEKEGKMQVIVGIGCTGGQHRSVSLTNYLYDYYSQFYQVYKWHRDADH</sequence>
<protein>
    <submittedName>
        <fullName evidence="7">UPF0042 nucleotide-binding protein</fullName>
    </submittedName>
</protein>
<dbReference type="STRING" id="322505.SAMN04487836_10546"/>
<keyword evidence="1 4" id="KW-0547">Nucleotide-binding</keyword>
<evidence type="ECO:0000313" key="7">
    <source>
        <dbReference type="EMBL" id="SEI47173.1"/>
    </source>
</evidence>
<organism evidence="7 8">
    <name type="scientific">Sharpea azabuensis</name>
    <dbReference type="NCBI Taxonomy" id="322505"/>
    <lineage>
        <taxon>Bacteria</taxon>
        <taxon>Bacillati</taxon>
        <taxon>Bacillota</taxon>
        <taxon>Erysipelotrichia</taxon>
        <taxon>Erysipelotrichales</taxon>
        <taxon>Coprobacillaceae</taxon>
        <taxon>Sharpea</taxon>
    </lineage>
</organism>
<reference evidence="8" key="1">
    <citation type="submission" date="2016-10" db="EMBL/GenBank/DDBJ databases">
        <authorList>
            <person name="Varghese N."/>
        </authorList>
    </citation>
    <scope>NUCLEOTIDE SEQUENCE [LARGE SCALE GENOMIC DNA]</scope>
    <source>
        <strain evidence="8">DSM 20406</strain>
    </source>
</reference>
<dbReference type="SUPFAM" id="SSF52540">
    <property type="entry name" value="P-loop containing nucleoside triphosphate hydrolases"/>
    <property type="match status" value="1"/>
</dbReference>
<evidence type="ECO:0000259" key="5">
    <source>
        <dbReference type="Pfam" id="PF03668"/>
    </source>
</evidence>
<keyword evidence="8" id="KW-1185">Reference proteome</keyword>
<dbReference type="Pfam" id="PF03668">
    <property type="entry name" value="RapZ-like_N"/>
    <property type="match status" value="1"/>
</dbReference>